<feature type="domain" description="Beta-lactamase-related" evidence="4">
    <location>
        <begin position="51"/>
        <end position="319"/>
    </location>
</feature>
<dbReference type="PROSITE" id="PS50005">
    <property type="entry name" value="TPR"/>
    <property type="match status" value="1"/>
</dbReference>
<dbReference type="Proteomes" id="UP001221366">
    <property type="component" value="Unassembled WGS sequence"/>
</dbReference>
<dbReference type="EMBL" id="JARFVB010000004">
    <property type="protein sequence ID" value="MDF0716284.1"/>
    <property type="molecule type" value="Genomic_DNA"/>
</dbReference>
<dbReference type="InterPro" id="IPR019734">
    <property type="entry name" value="TPR_rpt"/>
</dbReference>
<keyword evidence="5" id="KW-0378">Hydrolase</keyword>
<accession>A0ABT5XYL3</accession>
<keyword evidence="6" id="KW-1185">Reference proteome</keyword>
<evidence type="ECO:0000256" key="3">
    <source>
        <dbReference type="PROSITE-ProRule" id="PRU00339"/>
    </source>
</evidence>
<dbReference type="RefSeq" id="WP_275615522.1">
    <property type="nucleotide sequence ID" value="NZ_JARFVB010000004.1"/>
</dbReference>
<dbReference type="SUPFAM" id="SSF48452">
    <property type="entry name" value="TPR-like"/>
    <property type="match status" value="1"/>
</dbReference>
<reference evidence="5 6" key="1">
    <citation type="submission" date="2023-03" db="EMBL/GenBank/DDBJ databases">
        <title>Muricauda XX sp. nov. and Muricauda XXX sp. nov., two novel species isolated from Okinawa Trough.</title>
        <authorList>
            <person name="Cao W."/>
            <person name="Deng X."/>
        </authorList>
    </citation>
    <scope>NUCLEOTIDE SEQUENCE [LARGE SCALE GENOMIC DNA]</scope>
    <source>
        <strain evidence="5 6">334s03</strain>
    </source>
</reference>
<dbReference type="GO" id="GO:0016787">
    <property type="term" value="F:hydrolase activity"/>
    <property type="evidence" value="ECO:0007669"/>
    <property type="project" value="UniProtKB-KW"/>
</dbReference>
<comment type="subcellular location">
    <subcellularLocation>
        <location evidence="1">Membrane</location>
    </subcellularLocation>
</comment>
<keyword evidence="2" id="KW-0472">Membrane</keyword>
<dbReference type="Gene3D" id="3.40.710.10">
    <property type="entry name" value="DD-peptidase/beta-lactamase superfamily"/>
    <property type="match status" value="1"/>
</dbReference>
<dbReference type="InterPro" id="IPR011990">
    <property type="entry name" value="TPR-like_helical_dom_sf"/>
</dbReference>
<dbReference type="PANTHER" id="PTHR46825:SF11">
    <property type="entry name" value="PENICILLIN-BINDING PROTEIN 4"/>
    <property type="match status" value="1"/>
</dbReference>
<dbReference type="InterPro" id="IPR012338">
    <property type="entry name" value="Beta-lactam/transpept-like"/>
</dbReference>
<organism evidence="5 6">
    <name type="scientific">Flagellimonas yonaguniensis</name>
    <dbReference type="NCBI Taxonomy" id="3031325"/>
    <lineage>
        <taxon>Bacteria</taxon>
        <taxon>Pseudomonadati</taxon>
        <taxon>Bacteroidota</taxon>
        <taxon>Flavobacteriia</taxon>
        <taxon>Flavobacteriales</taxon>
        <taxon>Flavobacteriaceae</taxon>
        <taxon>Flagellimonas</taxon>
    </lineage>
</organism>
<dbReference type="InterPro" id="IPR001466">
    <property type="entry name" value="Beta-lactam-related"/>
</dbReference>
<keyword evidence="3" id="KW-0802">TPR repeat</keyword>
<evidence type="ECO:0000259" key="4">
    <source>
        <dbReference type="Pfam" id="PF00144"/>
    </source>
</evidence>
<evidence type="ECO:0000313" key="6">
    <source>
        <dbReference type="Proteomes" id="UP001221366"/>
    </source>
</evidence>
<evidence type="ECO:0000256" key="1">
    <source>
        <dbReference type="ARBA" id="ARBA00004370"/>
    </source>
</evidence>
<dbReference type="PANTHER" id="PTHR46825">
    <property type="entry name" value="D-ALANYL-D-ALANINE-CARBOXYPEPTIDASE/ENDOPEPTIDASE AMPH"/>
    <property type="match status" value="1"/>
</dbReference>
<gene>
    <name evidence="5" type="ORF">PY092_09010</name>
</gene>
<dbReference type="Gene3D" id="1.25.40.10">
    <property type="entry name" value="Tetratricopeptide repeat domain"/>
    <property type="match status" value="1"/>
</dbReference>
<protein>
    <submittedName>
        <fullName evidence="5">Serine hydrolase</fullName>
    </submittedName>
</protein>
<name>A0ABT5XYL3_9FLAO</name>
<dbReference type="InterPro" id="IPR050491">
    <property type="entry name" value="AmpC-like"/>
</dbReference>
<dbReference type="SMART" id="SM00028">
    <property type="entry name" value="TPR"/>
    <property type="match status" value="1"/>
</dbReference>
<dbReference type="SUPFAM" id="SSF56601">
    <property type="entry name" value="beta-lactamase/transpeptidase-like"/>
    <property type="match status" value="1"/>
</dbReference>
<proteinExistence type="predicted"/>
<feature type="repeat" description="TPR" evidence="3">
    <location>
        <begin position="397"/>
        <end position="430"/>
    </location>
</feature>
<evidence type="ECO:0000313" key="5">
    <source>
        <dbReference type="EMBL" id="MDF0716284.1"/>
    </source>
</evidence>
<evidence type="ECO:0000256" key="2">
    <source>
        <dbReference type="ARBA" id="ARBA00023136"/>
    </source>
</evidence>
<sequence length="444" mass="49693">MKKIIIALLYVGILNSCKTATKQTSKYSEKVEESQILLDSSNLGGKFNGTILIAEGEKILFQKAYGFNETDRKSNEINTKYDLASMGKMFTAISIMQLKEQGKIKLEQTVGEILSDYPNIEAKTITVQQLLSHTSGLGDFFSPEFDKNKDSIKNLSDYLPYFVNDPLEFKPGERMRYSNAGYVVLGLIIEKVTGKSYNEYLTKNVFSPADMTSTGPLSSSAGGGNSTVSDLQKFAFAFQGYKLVNEESFKLMIADHFNNGYGYGMSLRDLNGTKIYGHNGGAPGISGELDMVIGEPLIIVTMSNRSPNDGWAQVRTNIRKAFFGNTPEIEQFLNTEQVIKTYREQGFDEASKKLTKLGNNIIDKNAFEYAEKYAMQGQSNKAVDILKLLVQAYPDQWYPYSFLADFQLQAGQKEEAIKNYRKSLELNPENGQAIEQIKMLESQK</sequence>
<dbReference type="Pfam" id="PF00144">
    <property type="entry name" value="Beta-lactamase"/>
    <property type="match status" value="1"/>
</dbReference>
<comment type="caution">
    <text evidence="5">The sequence shown here is derived from an EMBL/GenBank/DDBJ whole genome shotgun (WGS) entry which is preliminary data.</text>
</comment>